<dbReference type="Proteomes" id="UP000594454">
    <property type="component" value="Chromosome 2"/>
</dbReference>
<dbReference type="InterPro" id="IPR013763">
    <property type="entry name" value="Cyclin-like_dom"/>
</dbReference>
<dbReference type="SMART" id="SM00385">
    <property type="entry name" value="CYCLIN"/>
    <property type="match status" value="2"/>
</dbReference>
<feature type="compositionally biased region" description="Polar residues" evidence="13">
    <location>
        <begin position="796"/>
        <end position="813"/>
    </location>
</feature>
<evidence type="ECO:0000256" key="10">
    <source>
        <dbReference type="ARBA" id="ARBA00023242"/>
    </source>
</evidence>
<keyword evidence="9" id="KW-0804">Transcription</keyword>
<evidence type="ECO:0000256" key="2">
    <source>
        <dbReference type="ARBA" id="ARBA00008638"/>
    </source>
</evidence>
<dbReference type="FunFam" id="1.10.472.10:FF:000009">
    <property type="entry name" value="cyclin-T2 isoform X1"/>
    <property type="match status" value="1"/>
</dbReference>
<gene>
    <name evidence="15" type="ORF">HERILL_LOCUS5930</name>
</gene>
<dbReference type="GO" id="GO:0051301">
    <property type="term" value="P:cell division"/>
    <property type="evidence" value="ECO:0007669"/>
    <property type="project" value="UniProtKB-KW"/>
</dbReference>
<feature type="domain" description="Cyclin-like" evidence="14">
    <location>
        <begin position="51"/>
        <end position="148"/>
    </location>
</feature>
<feature type="compositionally biased region" description="Polar residues" evidence="13">
    <location>
        <begin position="618"/>
        <end position="633"/>
    </location>
</feature>
<evidence type="ECO:0000256" key="3">
    <source>
        <dbReference type="ARBA" id="ARBA00022499"/>
    </source>
</evidence>
<feature type="compositionally biased region" description="Low complexity" evidence="13">
    <location>
        <begin position="534"/>
        <end position="565"/>
    </location>
</feature>
<feature type="compositionally biased region" description="Basic and acidic residues" evidence="13">
    <location>
        <begin position="1014"/>
        <end position="1023"/>
    </location>
</feature>
<feature type="compositionally biased region" description="Low complexity" evidence="13">
    <location>
        <begin position="1154"/>
        <end position="1173"/>
    </location>
</feature>
<feature type="compositionally biased region" description="Basic and acidic residues" evidence="13">
    <location>
        <begin position="932"/>
        <end position="956"/>
    </location>
</feature>
<evidence type="ECO:0000256" key="7">
    <source>
        <dbReference type="ARBA" id="ARBA00023015"/>
    </source>
</evidence>
<feature type="compositionally biased region" description="Polar residues" evidence="13">
    <location>
        <begin position="566"/>
        <end position="589"/>
    </location>
</feature>
<evidence type="ECO:0000256" key="9">
    <source>
        <dbReference type="ARBA" id="ARBA00023163"/>
    </source>
</evidence>
<dbReference type="FunFam" id="1.10.472.10:FF:000004">
    <property type="entry name" value="Cyclin T2"/>
    <property type="match status" value="1"/>
</dbReference>
<proteinExistence type="inferred from homology"/>
<dbReference type="GO" id="GO:0006357">
    <property type="term" value="P:regulation of transcription by RNA polymerase II"/>
    <property type="evidence" value="ECO:0007669"/>
    <property type="project" value="InterPro"/>
</dbReference>
<keyword evidence="16" id="KW-1185">Reference proteome</keyword>
<dbReference type="InterPro" id="IPR043198">
    <property type="entry name" value="Cyclin/Ssn8"/>
</dbReference>
<evidence type="ECO:0000313" key="16">
    <source>
        <dbReference type="Proteomes" id="UP000594454"/>
    </source>
</evidence>
<dbReference type="InParanoid" id="A0A7R8UL85"/>
<evidence type="ECO:0000256" key="4">
    <source>
        <dbReference type="ARBA" id="ARBA00022553"/>
    </source>
</evidence>
<keyword evidence="7" id="KW-0805">Transcription regulation</keyword>
<feature type="compositionally biased region" description="Low complexity" evidence="13">
    <location>
        <begin position="474"/>
        <end position="490"/>
    </location>
</feature>
<dbReference type="Gene3D" id="1.10.472.10">
    <property type="entry name" value="Cyclin-like"/>
    <property type="match status" value="2"/>
</dbReference>
<feature type="compositionally biased region" description="Basic and acidic residues" evidence="13">
    <location>
        <begin position="870"/>
        <end position="879"/>
    </location>
</feature>
<dbReference type="OMA" id="NKPKEDW"/>
<dbReference type="OrthoDB" id="25002at2759"/>
<evidence type="ECO:0000256" key="8">
    <source>
        <dbReference type="ARBA" id="ARBA00023127"/>
    </source>
</evidence>
<evidence type="ECO:0000259" key="14">
    <source>
        <dbReference type="SMART" id="SM00385"/>
    </source>
</evidence>
<keyword evidence="11" id="KW-0131">Cell cycle</keyword>
<feature type="region of interest" description="Disordered" evidence="13">
    <location>
        <begin position="870"/>
        <end position="975"/>
    </location>
</feature>
<feature type="compositionally biased region" description="Polar residues" evidence="13">
    <location>
        <begin position="885"/>
        <end position="895"/>
    </location>
</feature>
<dbReference type="GO" id="GO:0005634">
    <property type="term" value="C:nucleus"/>
    <property type="evidence" value="ECO:0007669"/>
    <property type="project" value="UniProtKB-SubCell"/>
</dbReference>
<evidence type="ECO:0000256" key="6">
    <source>
        <dbReference type="ARBA" id="ARBA00022843"/>
    </source>
</evidence>
<reference evidence="15 16" key="1">
    <citation type="submission" date="2020-11" db="EMBL/GenBank/DDBJ databases">
        <authorList>
            <person name="Wallbank WR R."/>
            <person name="Pardo Diaz C."/>
            <person name="Kozak K."/>
            <person name="Martin S."/>
            <person name="Jiggins C."/>
            <person name="Moest M."/>
            <person name="Warren A I."/>
            <person name="Generalovic N T."/>
            <person name="Byers J.R.P. K."/>
            <person name="Montejo-Kovacevich G."/>
            <person name="Yen C E."/>
        </authorList>
    </citation>
    <scope>NUCLEOTIDE SEQUENCE [LARGE SCALE GENOMIC DNA]</scope>
</reference>
<feature type="domain" description="Cyclin-like" evidence="14">
    <location>
        <begin position="161"/>
        <end position="249"/>
    </location>
</feature>
<dbReference type="InterPro" id="IPR036915">
    <property type="entry name" value="Cyclin-like_sf"/>
</dbReference>
<feature type="region of interest" description="Disordered" evidence="13">
    <location>
        <begin position="514"/>
        <end position="818"/>
    </location>
</feature>
<feature type="compositionally biased region" description="Polar residues" evidence="13">
    <location>
        <begin position="428"/>
        <end position="438"/>
    </location>
</feature>
<feature type="compositionally biased region" description="Polar residues" evidence="13">
    <location>
        <begin position="1096"/>
        <end position="1115"/>
    </location>
</feature>
<evidence type="ECO:0000256" key="12">
    <source>
        <dbReference type="RuleBase" id="RU000383"/>
    </source>
</evidence>
<evidence type="ECO:0000256" key="1">
    <source>
        <dbReference type="ARBA" id="ARBA00004123"/>
    </source>
</evidence>
<dbReference type="GO" id="GO:0016538">
    <property type="term" value="F:cyclin-dependent protein serine/threonine kinase regulator activity"/>
    <property type="evidence" value="ECO:0007669"/>
    <property type="project" value="InterPro"/>
</dbReference>
<dbReference type="InterPro" id="IPR006671">
    <property type="entry name" value="Cyclin_N"/>
</dbReference>
<accession>A0A7R8UL85</accession>
<dbReference type="EMBL" id="LR899010">
    <property type="protein sequence ID" value="CAD7082933.1"/>
    <property type="molecule type" value="Genomic_DNA"/>
</dbReference>
<evidence type="ECO:0000256" key="5">
    <source>
        <dbReference type="ARBA" id="ARBA00022618"/>
    </source>
</evidence>
<feature type="compositionally biased region" description="Basic residues" evidence="13">
    <location>
        <begin position="902"/>
        <end position="915"/>
    </location>
</feature>
<feature type="compositionally biased region" description="Basic and acidic residues" evidence="13">
    <location>
        <begin position="754"/>
        <end position="774"/>
    </location>
</feature>
<dbReference type="FunCoup" id="A0A7R8UL85">
    <property type="interactions" value="170"/>
</dbReference>
<dbReference type="Pfam" id="PF00134">
    <property type="entry name" value="Cyclin_N"/>
    <property type="match status" value="1"/>
</dbReference>
<keyword evidence="10" id="KW-0539">Nucleus</keyword>
<dbReference type="PANTHER" id="PTHR10026">
    <property type="entry name" value="CYCLIN"/>
    <property type="match status" value="1"/>
</dbReference>
<feature type="region of interest" description="Disordered" evidence="13">
    <location>
        <begin position="987"/>
        <end position="1173"/>
    </location>
</feature>
<dbReference type="CDD" id="cd20538">
    <property type="entry name" value="CYCLIN_CCNT_rpt1"/>
    <property type="match status" value="1"/>
</dbReference>
<feature type="region of interest" description="Disordered" evidence="13">
    <location>
        <begin position="269"/>
        <end position="499"/>
    </location>
</feature>
<organism evidence="15 16">
    <name type="scientific">Hermetia illucens</name>
    <name type="common">Black soldier fly</name>
    <dbReference type="NCBI Taxonomy" id="343691"/>
    <lineage>
        <taxon>Eukaryota</taxon>
        <taxon>Metazoa</taxon>
        <taxon>Ecdysozoa</taxon>
        <taxon>Arthropoda</taxon>
        <taxon>Hexapoda</taxon>
        <taxon>Insecta</taxon>
        <taxon>Pterygota</taxon>
        <taxon>Neoptera</taxon>
        <taxon>Endopterygota</taxon>
        <taxon>Diptera</taxon>
        <taxon>Brachycera</taxon>
        <taxon>Stratiomyomorpha</taxon>
        <taxon>Stratiomyidae</taxon>
        <taxon>Hermetiinae</taxon>
        <taxon>Hermetia</taxon>
    </lineage>
</organism>
<keyword evidence="8 12" id="KW-0195">Cyclin</keyword>
<comment type="subcellular location">
    <subcellularLocation>
        <location evidence="1">Nucleus</location>
    </subcellularLocation>
</comment>
<evidence type="ECO:0000313" key="15">
    <source>
        <dbReference type="EMBL" id="CAD7082933.1"/>
    </source>
</evidence>
<evidence type="ECO:0000256" key="13">
    <source>
        <dbReference type="SAM" id="MobiDB-lite"/>
    </source>
</evidence>
<keyword evidence="4" id="KW-0597">Phosphoprotein</keyword>
<feature type="compositionally biased region" description="Polar residues" evidence="13">
    <location>
        <begin position="522"/>
        <end position="533"/>
    </location>
</feature>
<name>A0A7R8UL85_HERIL</name>
<feature type="compositionally biased region" description="Basic residues" evidence="13">
    <location>
        <begin position="304"/>
        <end position="321"/>
    </location>
</feature>
<feature type="compositionally biased region" description="Basic and acidic residues" evidence="13">
    <location>
        <begin position="673"/>
        <end position="697"/>
    </location>
</feature>
<dbReference type="AlphaFoldDB" id="A0A7R8UL85"/>
<keyword evidence="6" id="KW-0832">Ubl conjugation</keyword>
<feature type="compositionally biased region" description="Basic and acidic residues" evidence="13">
    <location>
        <begin position="711"/>
        <end position="721"/>
    </location>
</feature>
<evidence type="ECO:0000256" key="11">
    <source>
        <dbReference type="ARBA" id="ARBA00023306"/>
    </source>
</evidence>
<dbReference type="SUPFAM" id="SSF47954">
    <property type="entry name" value="Cyclin-like"/>
    <property type="match status" value="2"/>
</dbReference>
<feature type="compositionally biased region" description="Low complexity" evidence="13">
    <location>
        <begin position="1029"/>
        <end position="1039"/>
    </location>
</feature>
<feature type="compositionally biased region" description="Low complexity" evidence="13">
    <location>
        <begin position="347"/>
        <end position="358"/>
    </location>
</feature>
<comment type="similarity">
    <text evidence="2">Belongs to the cyclin family. Cyclin C subfamily.</text>
</comment>
<sequence length="1173" mass="130635">MASNSNAAPSTSSDSKDSRWYFTAEQLANSPSRRQGIDANQELSYRQQTAYLIQEMGQRLSVSQLCINTAIVYMHRFYAFHSFTHFHRNGIAAASLFLAAKVEEQPRKLEHVIKVAHLCLSTEFPHAASDVYNEQAQDLVFNENVLLQTLGFDVAIDHPHTHVVKTCHLVKACKDLAQTSYFLASNSLHLTSMCLQYRPTVVACFCIYLACKWSRWEIPQSTEGKHWFHYVDTSVTLDLLKQLTDEFLAIYEKSPARLKSKLNSIKALAQSARMNEPQRPIADANGSNSQVPPESARRPESYSSHHRHHSSASSHHTHHSKPQLPPTESGDHGKPTLSHKQQQPYTSASSGSGHSSSRPPRPDRPQLVPDGQMHPSHGGSNKQPVLPNVPRPSSSRPPHGMPIPSGTSNTSQRLPHGPHDPNYHKNRSSIQPPNNPSIVSGHKSMSKSNDPQRSLLKDPSGRPIDPNKIPAKHSSGSNMGSSNNNSNSNMFTGPNVGATGIDLTRNVQQISQPQLQRPFVPTNVQPPTYNQTISSRSNSNSSLKYDQSVQQQQQQMHLQSGQKQSLESSFNQQQQASSRQIDESSNNKTEQMEICSPTKYYPQPPSVQSLPVQPPQANLPQPVTSQSKTSSIFSPEWNDKVATHPNLPLNTNSKTSSDSNLDRPSVLGLGMKQNRESPKRSDRERRSETPKKDKTRPDQQPADPSKFSMQSDKRNSNKKVIDIPNQPMIQNTASGVPPYDTKNQQALNLSGVKRPSEGVARLDEERDVKIRKVEPQLSPKSSSDQKQMYPFDQGGSVDSSRSAKPSYSSTVNGIETDPDLVRNLLKESLCTDNKFLIKPEPILNYVDIKPIEPLSDMETLPAQLLQNESPIKETIKEEPSVLVPSLSTSGNTSGDAYSKSKAEKKKKKDKHKHKEKDKSKDKEERKKHKKDKNKERSSGNEQEQNHVKLTIPKEKLNLTSLGPPPSLPTSELKIKIPKDRIRAELTQYQVDDNVHTAQPALAPPPQPSSLKIKISKDKIESYSHHSQHHSSSSYSSSGSHHSHHSSKKKDRDRDKDREKDKKRSSSSSNNDHNKQNGSGSGGGSGSGLSESTSASTKNQSSNSNKIQQYTTNMSQLFGDLNDDDDSPSPPSPSMYLHQQQQPQTQQRYSYSDKYGTQYQQQMGGNYYNNPNKQ</sequence>
<keyword evidence="5" id="KW-0132">Cell division</keyword>
<feature type="compositionally biased region" description="Polar residues" evidence="13">
    <location>
        <begin position="648"/>
        <end position="659"/>
    </location>
</feature>
<feature type="compositionally biased region" description="Low complexity" evidence="13">
    <location>
        <begin position="384"/>
        <end position="398"/>
    </location>
</feature>
<keyword evidence="3" id="KW-1017">Isopeptide bond</keyword>
<feature type="compositionally biased region" description="Basic and acidic residues" evidence="13">
    <location>
        <begin position="1049"/>
        <end position="1063"/>
    </location>
</feature>
<dbReference type="CDD" id="cd20539">
    <property type="entry name" value="CYCLIN_CCNT_rpt2"/>
    <property type="match status" value="1"/>
</dbReference>
<dbReference type="Pfam" id="PF21797">
    <property type="entry name" value="CycT2-like_C"/>
    <property type="match status" value="1"/>
</dbReference>
<protein>
    <recommendedName>
        <fullName evidence="14">Cyclin-like domain-containing protein</fullName>
    </recommendedName>
</protein>